<dbReference type="InterPro" id="IPR036909">
    <property type="entry name" value="Cyt_c-like_dom_sf"/>
</dbReference>
<evidence type="ECO:0000313" key="7">
    <source>
        <dbReference type="EMBL" id="SFI30944.1"/>
    </source>
</evidence>
<dbReference type="SUPFAM" id="SSF46626">
    <property type="entry name" value="Cytochrome c"/>
    <property type="match status" value="1"/>
</dbReference>
<organism evidence="7 8">
    <name type="scientific">Albimonas pacifica</name>
    <dbReference type="NCBI Taxonomy" id="1114924"/>
    <lineage>
        <taxon>Bacteria</taxon>
        <taxon>Pseudomonadati</taxon>
        <taxon>Pseudomonadota</taxon>
        <taxon>Alphaproteobacteria</taxon>
        <taxon>Rhodobacterales</taxon>
        <taxon>Paracoccaceae</taxon>
        <taxon>Albimonas</taxon>
    </lineage>
</organism>
<dbReference type="STRING" id="1114924.SAMN05216258_105510"/>
<dbReference type="Pfam" id="PF00034">
    <property type="entry name" value="Cytochrom_C"/>
    <property type="match status" value="1"/>
</dbReference>
<dbReference type="GO" id="GO:0020037">
    <property type="term" value="F:heme binding"/>
    <property type="evidence" value="ECO:0007669"/>
    <property type="project" value="InterPro"/>
</dbReference>
<dbReference type="NCBIfam" id="TIGR04485">
    <property type="entry name" value="thiosulf_SoxX"/>
    <property type="match status" value="1"/>
</dbReference>
<evidence type="ECO:0000256" key="1">
    <source>
        <dbReference type="ARBA" id="ARBA00022617"/>
    </source>
</evidence>
<evidence type="ECO:0000259" key="6">
    <source>
        <dbReference type="PROSITE" id="PS51007"/>
    </source>
</evidence>
<dbReference type="InterPro" id="IPR009056">
    <property type="entry name" value="Cyt_c-like_dom"/>
</dbReference>
<accession>A0A1I3H5F7</accession>
<feature type="chain" id="PRO_5011721976" evidence="5">
    <location>
        <begin position="24"/>
        <end position="159"/>
    </location>
</feature>
<feature type="signal peptide" evidence="5">
    <location>
        <begin position="1"/>
        <end position="23"/>
    </location>
</feature>
<dbReference type="RefSeq" id="WP_092860308.1">
    <property type="nucleotide sequence ID" value="NZ_FOQH01000005.1"/>
</dbReference>
<dbReference type="PROSITE" id="PS51257">
    <property type="entry name" value="PROKAR_LIPOPROTEIN"/>
    <property type="match status" value="1"/>
</dbReference>
<evidence type="ECO:0000256" key="5">
    <source>
        <dbReference type="SAM" id="SignalP"/>
    </source>
</evidence>
<dbReference type="OrthoDB" id="9793634at2"/>
<keyword evidence="3 4" id="KW-0408">Iron</keyword>
<keyword evidence="5" id="KW-0732">Signal</keyword>
<sequence length="159" mass="16326">MTRIAGMLATGLAATLACGMAWAETAPGAVQYDEYGAIAASLTGAPGDPGVGAKVMSSRAEGNCVACHQVSALDADFQGNVGPSLDGAADRWSEAELRGLVADAKHTFEGTVMPSFYKTGPYIRPGDAYTGKAAKGELPPILTATQVEDVVAFLMTLKE</sequence>
<evidence type="ECO:0000256" key="2">
    <source>
        <dbReference type="ARBA" id="ARBA00022723"/>
    </source>
</evidence>
<dbReference type="EMBL" id="FOQH01000005">
    <property type="protein sequence ID" value="SFI30944.1"/>
    <property type="molecule type" value="Genomic_DNA"/>
</dbReference>
<reference evidence="7 8" key="1">
    <citation type="submission" date="2016-10" db="EMBL/GenBank/DDBJ databases">
        <authorList>
            <person name="de Groot N.N."/>
        </authorList>
    </citation>
    <scope>NUCLEOTIDE SEQUENCE [LARGE SCALE GENOMIC DNA]</scope>
    <source>
        <strain evidence="7 8">CGMCC 1.11030</strain>
    </source>
</reference>
<dbReference type="GO" id="GO:0046872">
    <property type="term" value="F:metal ion binding"/>
    <property type="evidence" value="ECO:0007669"/>
    <property type="project" value="UniProtKB-KW"/>
</dbReference>
<evidence type="ECO:0000313" key="8">
    <source>
        <dbReference type="Proteomes" id="UP000199377"/>
    </source>
</evidence>
<dbReference type="PROSITE" id="PS51007">
    <property type="entry name" value="CYTC"/>
    <property type="match status" value="1"/>
</dbReference>
<dbReference type="Gene3D" id="1.10.760.10">
    <property type="entry name" value="Cytochrome c-like domain"/>
    <property type="match status" value="1"/>
</dbReference>
<evidence type="ECO:0000256" key="4">
    <source>
        <dbReference type="PROSITE-ProRule" id="PRU00433"/>
    </source>
</evidence>
<evidence type="ECO:0000256" key="3">
    <source>
        <dbReference type="ARBA" id="ARBA00023004"/>
    </source>
</evidence>
<dbReference type="GO" id="GO:0009055">
    <property type="term" value="F:electron transfer activity"/>
    <property type="evidence" value="ECO:0007669"/>
    <property type="project" value="InterPro"/>
</dbReference>
<dbReference type="AlphaFoldDB" id="A0A1I3H5F7"/>
<keyword evidence="2 4" id="KW-0479">Metal-binding</keyword>
<dbReference type="Proteomes" id="UP000199377">
    <property type="component" value="Unassembled WGS sequence"/>
</dbReference>
<dbReference type="InterPro" id="IPR030999">
    <property type="entry name" value="Thiosulf_SoxX"/>
</dbReference>
<keyword evidence="8" id="KW-1185">Reference proteome</keyword>
<proteinExistence type="predicted"/>
<protein>
    <submittedName>
        <fullName evidence="7">Sulfur-oxidizing protein SoxX</fullName>
    </submittedName>
</protein>
<gene>
    <name evidence="7" type="ORF">SAMN05216258_105510</name>
</gene>
<name>A0A1I3H5F7_9RHOB</name>
<feature type="domain" description="Cytochrome c" evidence="6">
    <location>
        <begin position="47"/>
        <end position="158"/>
    </location>
</feature>
<keyword evidence="1 4" id="KW-0349">Heme</keyword>